<dbReference type="Pfam" id="PF04480">
    <property type="entry name" value="DUF559"/>
    <property type="match status" value="1"/>
</dbReference>
<comment type="caution">
    <text evidence="2">The sequence shown here is derived from an EMBL/GenBank/DDBJ whole genome shotgun (WGS) entry which is preliminary data.</text>
</comment>
<name>A0A5S3PFH8_9SPHN</name>
<reference evidence="2 3" key="1">
    <citation type="submission" date="2019-05" db="EMBL/GenBank/DDBJ databases">
        <title>Erythrobacter marisflavi sp. nov., isolated from isolated from water of an estuary environment.</title>
        <authorList>
            <person name="Yoon J.-H."/>
        </authorList>
    </citation>
    <scope>NUCLEOTIDE SEQUENCE [LARGE SCALE GENOMIC DNA]</scope>
    <source>
        <strain evidence="2 3">KEM-5</strain>
    </source>
</reference>
<dbReference type="Proteomes" id="UP000309668">
    <property type="component" value="Unassembled WGS sequence"/>
</dbReference>
<sequence>MLSAKHLPPRVSRLWTVIRSAGNGDFDMADPHDLLWQHLQGSPRGLKFLRDFAEDGVTLQFYCAEAHLAAEITDDPFKQADTDLREAWLEQHRVDVMQIPPSHVLRNASEVSDAILSIATGRVERFADAASGKSAK</sequence>
<organism evidence="2 3">
    <name type="scientific">Qipengyuania marisflavi</name>
    <dbReference type="NCBI Taxonomy" id="2486356"/>
    <lineage>
        <taxon>Bacteria</taxon>
        <taxon>Pseudomonadati</taxon>
        <taxon>Pseudomonadota</taxon>
        <taxon>Alphaproteobacteria</taxon>
        <taxon>Sphingomonadales</taxon>
        <taxon>Erythrobacteraceae</taxon>
        <taxon>Qipengyuania</taxon>
    </lineage>
</organism>
<dbReference type="InterPro" id="IPR007569">
    <property type="entry name" value="DUF559"/>
</dbReference>
<dbReference type="AlphaFoldDB" id="A0A5S3PFH8"/>
<gene>
    <name evidence="2" type="ORF">FEV51_03970</name>
</gene>
<keyword evidence="3" id="KW-1185">Reference proteome</keyword>
<accession>A0A5S3PFH8</accession>
<evidence type="ECO:0000259" key="1">
    <source>
        <dbReference type="Pfam" id="PF04480"/>
    </source>
</evidence>
<dbReference type="OrthoDB" id="9798754at2"/>
<protein>
    <submittedName>
        <fullName evidence="2">DUF559 domain-containing protein</fullName>
    </submittedName>
</protein>
<evidence type="ECO:0000313" key="3">
    <source>
        <dbReference type="Proteomes" id="UP000309668"/>
    </source>
</evidence>
<dbReference type="EMBL" id="VCAO01000001">
    <property type="protein sequence ID" value="TMM50340.1"/>
    <property type="molecule type" value="Genomic_DNA"/>
</dbReference>
<feature type="domain" description="DUF559" evidence="1">
    <location>
        <begin position="30"/>
        <end position="117"/>
    </location>
</feature>
<evidence type="ECO:0000313" key="2">
    <source>
        <dbReference type="EMBL" id="TMM50340.1"/>
    </source>
</evidence>
<proteinExistence type="predicted"/>